<keyword evidence="2" id="KW-1185">Reference proteome</keyword>
<dbReference type="EMBL" id="FZNS01000011">
    <property type="protein sequence ID" value="SNR91440.1"/>
    <property type="molecule type" value="Genomic_DNA"/>
</dbReference>
<protein>
    <submittedName>
        <fullName evidence="1">Uncharacterized protein</fullName>
    </submittedName>
</protein>
<sequence>MRKLWNKLGDWVFSYKRPKWFRDHIDLGKRVTIFGANAMHFMVTVRTKRWGVVSFRLISFDKRFPLSLYCSPNGTPWACTYCVGLGPHEKIRSLMRRLNFGHNFNSWDDATYEQLRKLNDKHDYLTKYKSDLEYPVTV</sequence>
<gene>
    <name evidence="1" type="ORF">SAMN06269173_11132</name>
</gene>
<dbReference type="Proteomes" id="UP000198310">
    <property type="component" value="Unassembled WGS sequence"/>
</dbReference>
<name>A0A239A7A2_9BACT</name>
<reference evidence="2" key="1">
    <citation type="submission" date="2017-06" db="EMBL/GenBank/DDBJ databases">
        <authorList>
            <person name="Varghese N."/>
            <person name="Submissions S."/>
        </authorList>
    </citation>
    <scope>NUCLEOTIDE SEQUENCE [LARGE SCALE GENOMIC DNA]</scope>
    <source>
        <strain evidence="2">DSM 28041</strain>
    </source>
</reference>
<evidence type="ECO:0000313" key="2">
    <source>
        <dbReference type="Proteomes" id="UP000198310"/>
    </source>
</evidence>
<accession>A0A239A7A2</accession>
<organism evidence="1 2">
    <name type="scientific">Hymenobacter mucosus</name>
    <dbReference type="NCBI Taxonomy" id="1411120"/>
    <lineage>
        <taxon>Bacteria</taxon>
        <taxon>Pseudomonadati</taxon>
        <taxon>Bacteroidota</taxon>
        <taxon>Cytophagia</taxon>
        <taxon>Cytophagales</taxon>
        <taxon>Hymenobacteraceae</taxon>
        <taxon>Hymenobacter</taxon>
    </lineage>
</organism>
<dbReference type="RefSeq" id="WP_089333870.1">
    <property type="nucleotide sequence ID" value="NZ_FZNS01000011.1"/>
</dbReference>
<evidence type="ECO:0000313" key="1">
    <source>
        <dbReference type="EMBL" id="SNR91440.1"/>
    </source>
</evidence>
<dbReference type="AlphaFoldDB" id="A0A239A7A2"/>
<proteinExistence type="predicted"/>